<accession>A0A8S3RAD1</accession>
<name>A0A8S3RAD1_MYTED</name>
<evidence type="ECO:0000313" key="3">
    <source>
        <dbReference type="Proteomes" id="UP000683360"/>
    </source>
</evidence>
<dbReference type="EMBL" id="CAJPWZ010001022">
    <property type="protein sequence ID" value="CAG2205529.1"/>
    <property type="molecule type" value="Genomic_DNA"/>
</dbReference>
<keyword evidence="3" id="KW-1185">Reference proteome</keyword>
<protein>
    <submittedName>
        <fullName evidence="2">Uncharacterized protein</fullName>
    </submittedName>
</protein>
<dbReference type="AlphaFoldDB" id="A0A8S3RAD1"/>
<reference evidence="2" key="1">
    <citation type="submission" date="2021-03" db="EMBL/GenBank/DDBJ databases">
        <authorList>
            <person name="Bekaert M."/>
        </authorList>
    </citation>
    <scope>NUCLEOTIDE SEQUENCE</scope>
</reference>
<feature type="region of interest" description="Disordered" evidence="1">
    <location>
        <begin position="184"/>
        <end position="204"/>
    </location>
</feature>
<comment type="caution">
    <text evidence="2">The sequence shown here is derived from an EMBL/GenBank/DDBJ whole genome shotgun (WGS) entry which is preliminary data.</text>
</comment>
<evidence type="ECO:0000256" key="1">
    <source>
        <dbReference type="SAM" id="MobiDB-lite"/>
    </source>
</evidence>
<dbReference type="Proteomes" id="UP000683360">
    <property type="component" value="Unassembled WGS sequence"/>
</dbReference>
<gene>
    <name evidence="2" type="ORF">MEDL_19738</name>
</gene>
<evidence type="ECO:0000313" key="2">
    <source>
        <dbReference type="EMBL" id="CAG2205529.1"/>
    </source>
</evidence>
<dbReference type="OrthoDB" id="6075221at2759"/>
<organism evidence="2 3">
    <name type="scientific">Mytilus edulis</name>
    <name type="common">Blue mussel</name>
    <dbReference type="NCBI Taxonomy" id="6550"/>
    <lineage>
        <taxon>Eukaryota</taxon>
        <taxon>Metazoa</taxon>
        <taxon>Spiralia</taxon>
        <taxon>Lophotrochozoa</taxon>
        <taxon>Mollusca</taxon>
        <taxon>Bivalvia</taxon>
        <taxon>Autobranchia</taxon>
        <taxon>Pteriomorphia</taxon>
        <taxon>Mytilida</taxon>
        <taxon>Mytiloidea</taxon>
        <taxon>Mytilidae</taxon>
        <taxon>Mytilinae</taxon>
        <taxon>Mytilus</taxon>
    </lineage>
</organism>
<sequence>MSNSSSADDAQISMSDKFPFEIHEDEIDKSVTPIFKDYPRECLPEKFKNPSGAKAKKLQYEIIDPLVYEAIKPRVPNVDWYDDPHQWEGEGNKAICINLTNDKQLVYKITLFITTGVLQAQGLSKDLFTTRDFPTLITLVNSICVHNPSLIVNTDVDSTCKSSDKNSIEESTSVKSVFNSNASSVDNKLTDSNNNSHTSIQANVPTSNTCTETTIATQAKISIGYEDLDRLQSTFVEA</sequence>
<proteinExistence type="predicted"/>